<sequence>MDWKSYYEAHTETAAAAVNRIRSGDRVVVGHACGEPSYLLEAMVDNAAAYENVEIVHMVAMGRAGYCAPEMAPHFRHNALFVGGTTRAAVAEGRGDFTPCFFSEVPAFFHTTLPVDVALVQVTPPDEQGKCSLGVSVDYTLPALKAARTVIAQVNARMPRTGGDSLVDVSEIDSFVLHEEPIIQLAPPKIGPVEEAIGRNVASLVRDGDTLQLGIGAIPDAVLLFLKDKKDLGIHSEMFSDGVVELAQAGVITNARKSLHPGKYVATFLMGSQRLYDFVDNNPDVYMAPVDYVNDPFVIAQNDQMVSINSCVQVDLMGQIASESIGYLQISGTGGQVDFIRGAARSRDGRSIIAMPSTVKGKTSKIVPLLDEGAAVTTSRNDADYVVTEYGVAALKGRTLRQRARALIDIAHPDFRPMLEEAYRARFHCDD</sequence>
<dbReference type="Gene3D" id="3.30.750.70">
    <property type="entry name" value="4-hydroxybutyrate coenzyme like domains"/>
    <property type="match status" value="1"/>
</dbReference>
<dbReference type="InterPro" id="IPR046433">
    <property type="entry name" value="ActCoA_hydro"/>
</dbReference>
<keyword evidence="6" id="KW-1185">Reference proteome</keyword>
<name>A0ABV1EP32_9FIRM</name>
<reference evidence="5 6" key="1">
    <citation type="submission" date="2024-03" db="EMBL/GenBank/DDBJ databases">
        <title>Human intestinal bacterial collection.</title>
        <authorList>
            <person name="Pauvert C."/>
            <person name="Hitch T.C.A."/>
            <person name="Clavel T."/>
        </authorList>
    </citation>
    <scope>NUCLEOTIDE SEQUENCE [LARGE SCALE GENOMIC DNA]</scope>
    <source>
        <strain evidence="5 6">CLA-AP-H34</strain>
    </source>
</reference>
<dbReference type="Pfam" id="PF13336">
    <property type="entry name" value="AcetylCoA_hyd_C"/>
    <property type="match status" value="1"/>
</dbReference>
<dbReference type="InterPro" id="IPR026888">
    <property type="entry name" value="AcetylCoA_hyd_C"/>
</dbReference>
<dbReference type="GO" id="GO:0016787">
    <property type="term" value="F:hydrolase activity"/>
    <property type="evidence" value="ECO:0007669"/>
    <property type="project" value="UniProtKB-KW"/>
</dbReference>
<evidence type="ECO:0000313" key="6">
    <source>
        <dbReference type="Proteomes" id="UP001440599"/>
    </source>
</evidence>
<dbReference type="SUPFAM" id="SSF100950">
    <property type="entry name" value="NagB/RpiA/CoA transferase-like"/>
    <property type="match status" value="2"/>
</dbReference>
<dbReference type="EMBL" id="JBBMFT010000003">
    <property type="protein sequence ID" value="MEQ2456346.1"/>
    <property type="molecule type" value="Genomic_DNA"/>
</dbReference>
<comment type="caution">
    <text evidence="5">The sequence shown here is derived from an EMBL/GenBank/DDBJ whole genome shotgun (WGS) entry which is preliminary data.</text>
</comment>
<protein>
    <submittedName>
        <fullName evidence="5">Acetyl-CoA hydrolase/transferase C-terminal domain-containing protein</fullName>
    </submittedName>
</protein>
<keyword evidence="2" id="KW-0808">Transferase</keyword>
<evidence type="ECO:0000256" key="2">
    <source>
        <dbReference type="ARBA" id="ARBA00022679"/>
    </source>
</evidence>
<dbReference type="PANTHER" id="PTHR21432">
    <property type="entry name" value="ACETYL-COA HYDROLASE-RELATED"/>
    <property type="match status" value="1"/>
</dbReference>
<dbReference type="InterPro" id="IPR038460">
    <property type="entry name" value="AcetylCoA_hyd_C_sf"/>
</dbReference>
<dbReference type="Proteomes" id="UP001440599">
    <property type="component" value="Unassembled WGS sequence"/>
</dbReference>
<dbReference type="InterPro" id="IPR003702">
    <property type="entry name" value="ActCoA_hydro_N"/>
</dbReference>
<proteinExistence type="inferred from homology"/>
<evidence type="ECO:0000259" key="3">
    <source>
        <dbReference type="Pfam" id="PF02550"/>
    </source>
</evidence>
<dbReference type="Gene3D" id="3.40.1080.10">
    <property type="entry name" value="Glutaconate Coenzyme A-transferase"/>
    <property type="match status" value="1"/>
</dbReference>
<dbReference type="PANTHER" id="PTHR21432:SF20">
    <property type="entry name" value="ACETYL-COA HYDROLASE"/>
    <property type="match status" value="1"/>
</dbReference>
<feature type="domain" description="Acetyl-CoA hydrolase/transferase N-terminal" evidence="3">
    <location>
        <begin position="19"/>
        <end position="185"/>
    </location>
</feature>
<dbReference type="RefSeq" id="WP_349139945.1">
    <property type="nucleotide sequence ID" value="NZ_JBBMFT010000003.1"/>
</dbReference>
<dbReference type="Gene3D" id="3.40.1080.20">
    <property type="entry name" value="Acetyl-CoA hydrolase/transferase C-terminal domain"/>
    <property type="match status" value="1"/>
</dbReference>
<evidence type="ECO:0000313" key="5">
    <source>
        <dbReference type="EMBL" id="MEQ2456346.1"/>
    </source>
</evidence>
<evidence type="ECO:0000259" key="4">
    <source>
        <dbReference type="Pfam" id="PF13336"/>
    </source>
</evidence>
<feature type="domain" description="Acetyl-CoA hydrolase/transferase C-terminal" evidence="4">
    <location>
        <begin position="271"/>
        <end position="422"/>
    </location>
</feature>
<comment type="similarity">
    <text evidence="1">Belongs to the acetyl-CoA hydrolase/transferase family.</text>
</comment>
<organism evidence="5 6">
    <name type="scientific">Flavonifractor hominis</name>
    <dbReference type="NCBI Taxonomy" id="3133178"/>
    <lineage>
        <taxon>Bacteria</taxon>
        <taxon>Bacillati</taxon>
        <taxon>Bacillota</taxon>
        <taxon>Clostridia</taxon>
        <taxon>Eubacteriales</taxon>
        <taxon>Oscillospiraceae</taxon>
        <taxon>Flavonifractor</taxon>
    </lineage>
</organism>
<evidence type="ECO:0000256" key="1">
    <source>
        <dbReference type="ARBA" id="ARBA00009632"/>
    </source>
</evidence>
<accession>A0ABV1EP32</accession>
<dbReference type="Pfam" id="PF02550">
    <property type="entry name" value="AcetylCoA_hydro"/>
    <property type="match status" value="1"/>
</dbReference>
<gene>
    <name evidence="5" type="ORF">WMO45_07415</name>
</gene>
<keyword evidence="5" id="KW-0378">Hydrolase</keyword>
<dbReference type="InterPro" id="IPR037171">
    <property type="entry name" value="NagB/RpiA_transferase-like"/>
</dbReference>